<proteinExistence type="inferred from homology"/>
<feature type="domain" description="G8" evidence="9">
    <location>
        <begin position="36"/>
        <end position="155"/>
    </location>
</feature>
<dbReference type="InterPro" id="IPR019316">
    <property type="entry name" value="G8_domain"/>
</dbReference>
<keyword evidence="5" id="KW-0325">Glycoprotein</keyword>
<keyword evidence="11" id="KW-1185">Reference proteome</keyword>
<keyword evidence="3" id="KW-1003">Cell membrane</keyword>
<comment type="similarity">
    <text evidence="2">Belongs to the CEMIP family.</text>
</comment>
<dbReference type="SMART" id="SM01225">
    <property type="entry name" value="G8"/>
    <property type="match status" value="1"/>
</dbReference>
<dbReference type="PANTHER" id="PTHR15535:SF17">
    <property type="entry name" value="TRANSMEMBRANE PROTEIN"/>
    <property type="match status" value="1"/>
</dbReference>
<dbReference type="InterPro" id="IPR052252">
    <property type="entry name" value="CEMIP/CEMIP2"/>
</dbReference>
<dbReference type="AlphaFoldDB" id="A0A8W8N7Q0"/>
<keyword evidence="4" id="KW-0378">Hydrolase</keyword>
<dbReference type="Pfam" id="PF10162">
    <property type="entry name" value="G8"/>
    <property type="match status" value="1"/>
</dbReference>
<dbReference type="InterPro" id="IPR012334">
    <property type="entry name" value="Pectin_lyas_fold"/>
</dbReference>
<feature type="chain" id="PRO_5036476530" description="G8 domain-containing protein" evidence="8">
    <location>
        <begin position="20"/>
        <end position="1114"/>
    </location>
</feature>
<evidence type="ECO:0000256" key="6">
    <source>
        <dbReference type="ARBA" id="ARBA00023295"/>
    </source>
</evidence>
<dbReference type="OMA" id="DYGCPRA"/>
<dbReference type="InterPro" id="IPR011050">
    <property type="entry name" value="Pectin_lyase_fold/virulence"/>
</dbReference>
<evidence type="ECO:0000256" key="3">
    <source>
        <dbReference type="ARBA" id="ARBA00022475"/>
    </source>
</evidence>
<dbReference type="EnsemblMetazoa" id="G470.1">
    <property type="protein sequence ID" value="G470.1:cds"/>
    <property type="gene ID" value="G470"/>
</dbReference>
<keyword evidence="3" id="KW-0472">Membrane</keyword>
<protein>
    <recommendedName>
        <fullName evidence="9">G8 domain-containing protein</fullName>
    </recommendedName>
</protein>
<dbReference type="PROSITE" id="PS51484">
    <property type="entry name" value="G8"/>
    <property type="match status" value="1"/>
</dbReference>
<accession>A0A8W8N7Q0</accession>
<dbReference type="PANTHER" id="PTHR15535">
    <property type="entry name" value="TRANSMEMBRANE PROTEIN 2-RELATED"/>
    <property type="match status" value="1"/>
</dbReference>
<evidence type="ECO:0000256" key="5">
    <source>
        <dbReference type="ARBA" id="ARBA00023180"/>
    </source>
</evidence>
<organism evidence="10 11">
    <name type="scientific">Magallana gigas</name>
    <name type="common">Pacific oyster</name>
    <name type="synonym">Crassostrea gigas</name>
    <dbReference type="NCBI Taxonomy" id="29159"/>
    <lineage>
        <taxon>Eukaryota</taxon>
        <taxon>Metazoa</taxon>
        <taxon>Spiralia</taxon>
        <taxon>Lophotrochozoa</taxon>
        <taxon>Mollusca</taxon>
        <taxon>Bivalvia</taxon>
        <taxon>Autobranchia</taxon>
        <taxon>Pteriomorphia</taxon>
        <taxon>Ostreida</taxon>
        <taxon>Ostreoidea</taxon>
        <taxon>Ostreidae</taxon>
        <taxon>Magallana</taxon>
    </lineage>
</organism>
<dbReference type="OrthoDB" id="120976at2759"/>
<evidence type="ECO:0000256" key="2">
    <source>
        <dbReference type="ARBA" id="ARBA00007586"/>
    </source>
</evidence>
<evidence type="ECO:0000256" key="8">
    <source>
        <dbReference type="SAM" id="SignalP"/>
    </source>
</evidence>
<dbReference type="Pfam" id="PF24606">
    <property type="entry name" value="CEMIP_beta-hel"/>
    <property type="match status" value="1"/>
</dbReference>
<evidence type="ECO:0000256" key="4">
    <source>
        <dbReference type="ARBA" id="ARBA00022801"/>
    </source>
</evidence>
<comment type="subcellular location">
    <subcellularLocation>
        <location evidence="1">Cell membrane</location>
    </subcellularLocation>
</comment>
<dbReference type="GO" id="GO:0016798">
    <property type="term" value="F:hydrolase activity, acting on glycosyl bonds"/>
    <property type="evidence" value="ECO:0007669"/>
    <property type="project" value="UniProtKB-KW"/>
</dbReference>
<dbReference type="InterPro" id="IPR055400">
    <property type="entry name" value="CEMIP_X"/>
</dbReference>
<evidence type="ECO:0000256" key="1">
    <source>
        <dbReference type="ARBA" id="ARBA00004236"/>
    </source>
</evidence>
<feature type="signal peptide" evidence="8">
    <location>
        <begin position="1"/>
        <end position="19"/>
    </location>
</feature>
<dbReference type="GO" id="GO:0005886">
    <property type="term" value="C:plasma membrane"/>
    <property type="evidence" value="ECO:0007669"/>
    <property type="project" value="UniProtKB-SubCell"/>
</dbReference>
<feature type="region of interest" description="Disordered" evidence="7">
    <location>
        <begin position="1082"/>
        <end position="1114"/>
    </location>
</feature>
<reference evidence="10" key="1">
    <citation type="submission" date="2022-08" db="UniProtKB">
        <authorList>
            <consortium name="EnsemblMetazoa"/>
        </authorList>
    </citation>
    <scope>IDENTIFICATION</scope>
    <source>
        <strain evidence="10">05x7-T-G4-1.051#20</strain>
    </source>
</reference>
<dbReference type="SUPFAM" id="SSF51126">
    <property type="entry name" value="Pectin lyase-like"/>
    <property type="match status" value="1"/>
</dbReference>
<sequence length="1114" mass="123005">MERTGWILVTSCLVALVSSQGCPDDDLNLKKWSDDATWNGQLPQEGDSLVIQDGDSFLLDTSPPPLDSITIESGGKLVVADGMDIKLSVKYILIRGEMHVGSEDCKFTGKLHITLRGNLGEYKVDGFGEKFIGVASGGVLEIHGEYRLPWTKLASNVKAVDFISNVKNIAINANKQDNAEVKDDDEDDEGSDDVESDDDKSNTADATTDPNVRESIKMEALVIYVFNEQTGVMESAARLVTTGGKPKDFPKKVEEAREVLDSIPAGRIVAIALKRRFRVGKVDTSGLFDMLEQWAYGAVDGSSLKFRDYKFHGAWAMIKKQGDDSSIQELLLNDDGKPLRIAELYHMENGLKFSVRSWVHTVRRNQCYCRGKSSSLSIINLVDDVQTWRKGDQVVLLSTDFDWEQREFGNIIDCPSCTSNQLLLDLEPRFDHFGEIYKNVDMRGEVALTNRTIVIEGEADANGKKMGGHIKFLKGFKTVQVNNVELVRMGQQTSLGNYPLHFHMCGDVDDREKPSLLSGNSIRDSFARCITVHGSHGAQVKNNFCLNTLGHGYFLEDGGEKRTVLDGNLGAGQKRSSLIETDKFPTTFWITNPQTYVRNNVAAGGEGHGFWFVYPNQPWDASKGLGMMELYEAMHTAIFEFDNNVAHSYKKSGLFIDNILKEDGSLGNTNTYEPWNDPKDPDSGAKMVTISRLTAYKNMKQNAWINGGYIKVTQSSFSDSIIGLTFKRSSPQEQLLDHSVFVGDSPNIGSASVVSNSKFKTWGRSVPLEFADQPRQGFVFYHGPVYVSDTWFGDFADTDNYRSGALGFQRDNDGHSSPISAVSGIKFSFSDPLEGNRVFDGNATDTGFTENDGDLIGTFRDTDGTVYKAGAQIVKDILFHSTPNCVQRTNWKMMACEETFGQVRLSWGSWGWKAKNGASDVSIYRDDLPDNPIAADSKQQAPFMALLGGQYSYMARMNGNMPKSVKFTALGFTKAQTARVGLCVPRDATVKVKFLDLSDSSWKKGSEVTSLDELDASTNPTDFFADSEVGVVFFKPMHDREYTSTDLTDCLDSTCPSVTVTVSGGDSTDSDCISRAYPKYQRESSDVSLEPDTTSLPLADLYPPSGWGAGSTRD</sequence>
<dbReference type="Gene3D" id="2.160.20.10">
    <property type="entry name" value="Single-stranded right-handed beta-helix, Pectin lyase-like"/>
    <property type="match status" value="1"/>
</dbReference>
<dbReference type="PROSITE" id="PS51257">
    <property type="entry name" value="PROKAR_LIPOPROTEIN"/>
    <property type="match status" value="1"/>
</dbReference>
<evidence type="ECO:0000313" key="10">
    <source>
        <dbReference type="EnsemblMetazoa" id="G470.1:cds"/>
    </source>
</evidence>
<evidence type="ECO:0000259" key="9">
    <source>
        <dbReference type="PROSITE" id="PS51484"/>
    </source>
</evidence>
<evidence type="ECO:0000256" key="7">
    <source>
        <dbReference type="SAM" id="MobiDB-lite"/>
    </source>
</evidence>
<feature type="compositionally biased region" description="Acidic residues" evidence="7">
    <location>
        <begin position="182"/>
        <end position="198"/>
    </location>
</feature>
<dbReference type="Pfam" id="PF24605">
    <property type="entry name" value="CEMIP_X"/>
    <property type="match status" value="1"/>
</dbReference>
<dbReference type="Proteomes" id="UP000005408">
    <property type="component" value="Unassembled WGS sequence"/>
</dbReference>
<evidence type="ECO:0000313" key="11">
    <source>
        <dbReference type="Proteomes" id="UP000005408"/>
    </source>
</evidence>
<dbReference type="InterPro" id="IPR055401">
    <property type="entry name" value="CEMIP_beta-hel_dom"/>
</dbReference>
<feature type="region of interest" description="Disordered" evidence="7">
    <location>
        <begin position="177"/>
        <end position="211"/>
    </location>
</feature>
<keyword evidence="6" id="KW-0326">Glycosidase</keyword>
<name>A0A8W8N7Q0_MAGGI</name>
<keyword evidence="8" id="KW-0732">Signal</keyword>